<name>A0A059GBT6_9PROT</name>
<dbReference type="RefSeq" id="WP_051624374.1">
    <property type="nucleotide sequence ID" value="NZ_ARYL01000001.1"/>
</dbReference>
<keyword evidence="3" id="KW-1185">Reference proteome</keyword>
<gene>
    <name evidence="2" type="ORF">HOC_00310</name>
</gene>
<evidence type="ECO:0008006" key="4">
    <source>
        <dbReference type="Google" id="ProtNLM"/>
    </source>
</evidence>
<keyword evidence="1" id="KW-0472">Membrane</keyword>
<comment type="caution">
    <text evidence="2">The sequence shown here is derived from an EMBL/GenBank/DDBJ whole genome shotgun (WGS) entry which is preliminary data.</text>
</comment>
<dbReference type="InterPro" id="IPR008523">
    <property type="entry name" value="DUF805"/>
</dbReference>
<reference evidence="2 3" key="1">
    <citation type="journal article" date="2014" name="Antonie Van Leeuwenhoek">
        <title>Hyphomonas beringensis sp. nov. and Hyphomonas chukchiensis sp. nov., isolated from surface seawater of the Bering Sea and Chukchi Sea.</title>
        <authorList>
            <person name="Li C."/>
            <person name="Lai Q."/>
            <person name="Li G."/>
            <person name="Dong C."/>
            <person name="Wang J."/>
            <person name="Liao Y."/>
            <person name="Shao Z."/>
        </authorList>
    </citation>
    <scope>NUCLEOTIDE SEQUENCE [LARGE SCALE GENOMIC DNA]</scope>
    <source>
        <strain evidence="2 3">SCH89</strain>
    </source>
</reference>
<keyword evidence="1" id="KW-0812">Transmembrane</keyword>
<feature type="transmembrane region" description="Helical" evidence="1">
    <location>
        <begin position="68"/>
        <end position="94"/>
    </location>
</feature>
<evidence type="ECO:0000313" key="3">
    <source>
        <dbReference type="Proteomes" id="UP000024942"/>
    </source>
</evidence>
<dbReference type="PANTHER" id="PTHR34980:SF2">
    <property type="entry name" value="INNER MEMBRANE PROTEIN YHAH-RELATED"/>
    <property type="match status" value="1"/>
</dbReference>
<dbReference type="EMBL" id="ARYL01000001">
    <property type="protein sequence ID" value="KDA04281.1"/>
    <property type="molecule type" value="Genomic_DNA"/>
</dbReference>
<evidence type="ECO:0000313" key="2">
    <source>
        <dbReference type="EMBL" id="KDA04281.1"/>
    </source>
</evidence>
<dbReference type="GO" id="GO:0005886">
    <property type="term" value="C:plasma membrane"/>
    <property type="evidence" value="ECO:0007669"/>
    <property type="project" value="TreeGrafter"/>
</dbReference>
<dbReference type="PANTHER" id="PTHR34980">
    <property type="entry name" value="INNER MEMBRANE PROTEIN-RELATED-RELATED"/>
    <property type="match status" value="1"/>
</dbReference>
<dbReference type="Pfam" id="PF05656">
    <property type="entry name" value="DUF805"/>
    <property type="match status" value="1"/>
</dbReference>
<accession>A0A059GBT6</accession>
<organism evidence="2 3">
    <name type="scientific">Hyphomonas oceanitis SCH89</name>
    <dbReference type="NCBI Taxonomy" id="1280953"/>
    <lineage>
        <taxon>Bacteria</taxon>
        <taxon>Pseudomonadati</taxon>
        <taxon>Pseudomonadota</taxon>
        <taxon>Alphaproteobacteria</taxon>
        <taxon>Hyphomonadales</taxon>
        <taxon>Hyphomonadaceae</taxon>
        <taxon>Hyphomonas</taxon>
    </lineage>
</organism>
<dbReference type="AlphaFoldDB" id="A0A059GBT6"/>
<dbReference type="eggNOG" id="COG3152">
    <property type="taxonomic scope" value="Bacteria"/>
</dbReference>
<sequence>MNLYLSPNGRIDQSTYWRGVITLFVISAVVSVLSAFVSPFLGLLGLVVVWPWIVLHVKRFHDADQTGWITIGMVVLAIILSTVLSFILPALFGVDAAALQAEMMRDMEDISSSNDPGAVLAASMEASKKVAQAQLLPSILSTAIVTGVIGFVMSLFKSTPGPNKYGPPPGMGAVDTFA</sequence>
<feature type="transmembrane region" description="Helical" evidence="1">
    <location>
        <begin position="135"/>
        <end position="156"/>
    </location>
</feature>
<protein>
    <recommendedName>
        <fullName evidence="4">DUF805 domain-containing protein</fullName>
    </recommendedName>
</protein>
<dbReference type="PATRIC" id="fig|1280953.3.peg.60"/>
<feature type="transmembrane region" description="Helical" evidence="1">
    <location>
        <begin position="20"/>
        <end position="53"/>
    </location>
</feature>
<dbReference type="STRING" id="1280953.HOC_00310"/>
<dbReference type="Proteomes" id="UP000024942">
    <property type="component" value="Unassembled WGS sequence"/>
</dbReference>
<keyword evidence="1" id="KW-1133">Transmembrane helix</keyword>
<dbReference type="OrthoDB" id="9812349at2"/>
<proteinExistence type="predicted"/>
<evidence type="ECO:0000256" key="1">
    <source>
        <dbReference type="SAM" id="Phobius"/>
    </source>
</evidence>